<keyword evidence="5" id="KW-1185">Reference proteome</keyword>
<evidence type="ECO:0000313" key="5">
    <source>
        <dbReference type="Proteomes" id="UP000002186"/>
    </source>
</evidence>
<dbReference type="NCBIfam" id="TIGR02595">
    <property type="entry name" value="PEP_CTERM"/>
    <property type="match status" value="1"/>
</dbReference>
<accession>A0A5C7SKF8</accession>
<feature type="domain" description="Ice-binding protein C-terminal" evidence="2">
    <location>
        <begin position="427"/>
        <end position="449"/>
    </location>
</feature>
<dbReference type="HOGENOM" id="CLU_597075_0_0_4"/>
<feature type="chain" id="PRO_5042451274" evidence="1">
    <location>
        <begin position="25"/>
        <end position="458"/>
    </location>
</feature>
<evidence type="ECO:0000256" key="1">
    <source>
        <dbReference type="SAM" id="SignalP"/>
    </source>
</evidence>
<dbReference type="RefSeq" id="WP_012584482.1">
    <property type="nucleotide sequence ID" value="NZ_SSFD01000189.1"/>
</dbReference>
<protein>
    <submittedName>
        <fullName evidence="4">PEP-CTERM sorting domain-containing protein</fullName>
    </submittedName>
</protein>
<dbReference type="Proteomes" id="UP000321192">
    <property type="component" value="Unassembled WGS sequence"/>
</dbReference>
<dbReference type="Pfam" id="PF07589">
    <property type="entry name" value="PEP-CTERM"/>
    <property type="match status" value="1"/>
</dbReference>
<evidence type="ECO:0000313" key="6">
    <source>
        <dbReference type="Proteomes" id="UP000321192"/>
    </source>
</evidence>
<evidence type="ECO:0000313" key="4">
    <source>
        <dbReference type="EMBL" id="TXH84130.1"/>
    </source>
</evidence>
<proteinExistence type="predicted"/>
<dbReference type="STRING" id="85643.Tmz1t_0513"/>
<organism evidence="3 5">
    <name type="scientific">Thauera aminoaromatica</name>
    <dbReference type="NCBI Taxonomy" id="164330"/>
    <lineage>
        <taxon>Bacteria</taxon>
        <taxon>Pseudomonadati</taxon>
        <taxon>Pseudomonadota</taxon>
        <taxon>Betaproteobacteria</taxon>
        <taxon>Rhodocyclales</taxon>
        <taxon>Zoogloeaceae</taxon>
        <taxon>Thauera</taxon>
    </lineage>
</organism>
<evidence type="ECO:0000313" key="3">
    <source>
        <dbReference type="EMBL" id="ACK53287.1"/>
    </source>
</evidence>
<dbReference type="AlphaFoldDB" id="C4ZLA3"/>
<gene>
    <name evidence="3" type="ordered locus">Tmz1t_0513</name>
    <name evidence="4" type="ORF">E6Q80_12275</name>
</gene>
<reference evidence="5" key="1">
    <citation type="submission" date="2009-05" db="EMBL/GenBank/DDBJ databases">
        <title>Complete sequence of chromosome of Thauera sp. MZ1T.</title>
        <authorList>
            <consortium name="US DOE Joint Genome Institute"/>
            <person name="Lucas S."/>
            <person name="Copeland A."/>
            <person name="Lapidus A."/>
            <person name="Glavina del Rio T."/>
            <person name="Dalin E."/>
            <person name="Tice H."/>
            <person name="Bruce D."/>
            <person name="Goodwin L."/>
            <person name="Pitluck S."/>
            <person name="Sims D."/>
            <person name="Brettin T."/>
            <person name="Detter J.C."/>
            <person name="Han C."/>
            <person name="Larimer F."/>
            <person name="Land M."/>
            <person name="Hauser L."/>
            <person name="Kyrpides N."/>
            <person name="Mikhailova N."/>
            <person name="Sayler G.S."/>
        </authorList>
    </citation>
    <scope>NUCLEOTIDE SEQUENCE [LARGE SCALE GENOMIC DNA]</scope>
    <source>
        <strain evidence="5">MZ1T</strain>
    </source>
</reference>
<dbReference type="Proteomes" id="UP000002186">
    <property type="component" value="Chromosome"/>
</dbReference>
<reference evidence="4 6" key="3">
    <citation type="submission" date="2018-09" db="EMBL/GenBank/DDBJ databases">
        <title>Metagenome Assembled Genomes from an Advanced Water Purification Facility.</title>
        <authorList>
            <person name="Stamps B.W."/>
            <person name="Spear J.R."/>
        </authorList>
    </citation>
    <scope>NUCLEOTIDE SEQUENCE [LARGE SCALE GENOMIC DNA]</scope>
    <source>
        <strain evidence="4">Bin_27_1</strain>
    </source>
</reference>
<sequence>MSAPRAYRFLLALAAAATVSSSHAAAIASQPFDIGVDMVQVFNDRLGAGRFFAGAGTDRLRVSARVTPSPDTDFYDQSSNGGETAIFVTHPSTPGLDTRLQFVGLQSGGGGGKNDYTTTFNLANPFVQGQLAAWDATPFALRIENPSAPGGETTKWVTAPDYDSSVNLPFLQDVAITGGGLAPTLSWTVPDTTAPITNIRIQLRRIDAEEPGRITAATLVHEAVLPLGSNGYTLDQAFSNGGLPGLPSGLEQGSKYEVAVILESAEPGLIKGRARTFFEFTPLTDDAGDRTIYLPSVDSAGNFNFDIEVRAGETILIDPVVAVGYDYQIGSGDPLFASVTLPNVGDGIFELWLYDLNLADFVFETFLDAGERFDFTGGGVDRFRVLGIEPSAGLDPTDVQAFVTEIGFTGNGRFTGRMTPITTNFTPVPEPSSLALLALAVLALGGLRRSCRAGGSLR</sequence>
<keyword evidence="1" id="KW-0732">Signal</keyword>
<dbReference type="KEGG" id="tmz:Tmz1t_0513"/>
<evidence type="ECO:0000259" key="2">
    <source>
        <dbReference type="Pfam" id="PF07589"/>
    </source>
</evidence>
<name>C4ZLA3_THASP</name>
<dbReference type="EMBL" id="CP001281">
    <property type="protein sequence ID" value="ACK53287.1"/>
    <property type="molecule type" value="Genomic_DNA"/>
</dbReference>
<accession>C4ZLA3</accession>
<dbReference type="EMBL" id="SSFD01000189">
    <property type="protein sequence ID" value="TXH84130.1"/>
    <property type="molecule type" value="Genomic_DNA"/>
</dbReference>
<feature type="signal peptide" evidence="1">
    <location>
        <begin position="1"/>
        <end position="24"/>
    </location>
</feature>
<dbReference type="eggNOG" id="ENOG5032JPI">
    <property type="taxonomic scope" value="Bacteria"/>
</dbReference>
<dbReference type="OrthoDB" id="5762321at2"/>
<reference evidence="3 5" key="2">
    <citation type="journal article" date="2012" name="Stand. Genomic Sci.">
        <title>Complete genome sequence of Thauera aminoaromatica strain MZ1T.</title>
        <authorList>
            <person name="Jiang K."/>
            <person name="Sanseverino J."/>
            <person name="Chauhan A."/>
            <person name="Lucas S."/>
            <person name="Copeland A."/>
            <person name="Lapidus A."/>
            <person name="Del Rio T.G."/>
            <person name="Dalin E."/>
            <person name="Tice H."/>
            <person name="Bruce D."/>
            <person name="Goodwin L."/>
            <person name="Pitluck S."/>
            <person name="Sims D."/>
            <person name="Brettin T."/>
            <person name="Detter J.C."/>
            <person name="Han C."/>
            <person name="Chang Y.J."/>
            <person name="Larimer F."/>
            <person name="Land M."/>
            <person name="Hauser L."/>
            <person name="Kyrpides N.C."/>
            <person name="Mikhailova N."/>
            <person name="Moser S."/>
            <person name="Jegier P."/>
            <person name="Close D."/>
            <person name="Debruyn J.M."/>
            <person name="Wang Y."/>
            <person name="Layton A.C."/>
            <person name="Allen M.S."/>
            <person name="Sayler G.S."/>
        </authorList>
    </citation>
    <scope>NUCLEOTIDE SEQUENCE [LARGE SCALE GENOMIC DNA]</scope>
    <source>
        <strain evidence="3 5">MZ1T</strain>
    </source>
</reference>
<dbReference type="InterPro" id="IPR013424">
    <property type="entry name" value="Ice-binding_C"/>
</dbReference>